<dbReference type="PANTHER" id="PTHR33867">
    <property type="entry name" value="RIBOSOME MATURATION FACTOR RIMP"/>
    <property type="match status" value="1"/>
</dbReference>
<evidence type="ECO:0000256" key="1">
    <source>
        <dbReference type="ARBA" id="ARBA00022490"/>
    </source>
</evidence>
<dbReference type="eggNOG" id="COG0779">
    <property type="taxonomic scope" value="Bacteria"/>
</dbReference>
<dbReference type="AlphaFoldDB" id="K9EAL4"/>
<comment type="function">
    <text evidence="3">Required for maturation of 30S ribosomal subunits.</text>
</comment>
<keyword evidence="7" id="KW-1185">Reference proteome</keyword>
<dbReference type="HAMAP" id="MF_01077">
    <property type="entry name" value="RimP"/>
    <property type="match status" value="1"/>
</dbReference>
<dbReference type="InterPro" id="IPR028989">
    <property type="entry name" value="RimP_N"/>
</dbReference>
<dbReference type="FunFam" id="3.30.300.70:FF:000001">
    <property type="entry name" value="Ribosome maturation factor RimP"/>
    <property type="match status" value="1"/>
</dbReference>
<dbReference type="Gene3D" id="2.30.30.180">
    <property type="entry name" value="Ribosome maturation factor RimP, C-terminal domain"/>
    <property type="match status" value="1"/>
</dbReference>
<dbReference type="STRING" id="883081.HMPREF9698_00311"/>
<keyword evidence="2 3" id="KW-0690">Ribosome biogenesis</keyword>
<comment type="similarity">
    <text evidence="3">Belongs to the RimP family.</text>
</comment>
<dbReference type="OrthoDB" id="9805006at2"/>
<feature type="domain" description="Ribosome maturation factor RimP C-terminal" evidence="5">
    <location>
        <begin position="87"/>
        <end position="156"/>
    </location>
</feature>
<dbReference type="InterPro" id="IPR036847">
    <property type="entry name" value="RimP_C_sf"/>
</dbReference>
<feature type="domain" description="Ribosome maturation factor RimP N-terminal" evidence="4">
    <location>
        <begin position="11"/>
        <end position="84"/>
    </location>
</feature>
<evidence type="ECO:0000256" key="3">
    <source>
        <dbReference type="HAMAP-Rule" id="MF_01077"/>
    </source>
</evidence>
<dbReference type="Pfam" id="PF02576">
    <property type="entry name" value="RimP_N"/>
    <property type="match status" value="1"/>
</dbReference>
<evidence type="ECO:0000259" key="5">
    <source>
        <dbReference type="Pfam" id="PF17384"/>
    </source>
</evidence>
<proteinExistence type="inferred from homology"/>
<evidence type="ECO:0000256" key="2">
    <source>
        <dbReference type="ARBA" id="ARBA00022517"/>
    </source>
</evidence>
<reference evidence="6 7" key="1">
    <citation type="submission" date="2012-09" db="EMBL/GenBank/DDBJ databases">
        <title>The Genome Sequence of Alloiococcus otitis ATCC 51267.</title>
        <authorList>
            <consortium name="The Broad Institute Genome Sequencing Platform"/>
            <person name="Earl A."/>
            <person name="Ward D."/>
            <person name="Feldgarden M."/>
            <person name="Gevers D."/>
            <person name="Huys G."/>
            <person name="Walker B."/>
            <person name="Young S.K."/>
            <person name="Zeng Q."/>
            <person name="Gargeya S."/>
            <person name="Fitzgerald M."/>
            <person name="Haas B."/>
            <person name="Abouelleil A."/>
            <person name="Alvarado L."/>
            <person name="Arachchi H.M."/>
            <person name="Berlin A.M."/>
            <person name="Chapman S.B."/>
            <person name="Goldberg J."/>
            <person name="Griggs A."/>
            <person name="Gujja S."/>
            <person name="Hansen M."/>
            <person name="Howarth C."/>
            <person name="Imamovic A."/>
            <person name="Larimer J."/>
            <person name="McCowen C."/>
            <person name="Montmayeur A."/>
            <person name="Murphy C."/>
            <person name="Neiman D."/>
            <person name="Pearson M."/>
            <person name="Priest M."/>
            <person name="Roberts A."/>
            <person name="Saif S."/>
            <person name="Shea T."/>
            <person name="Sisk P."/>
            <person name="Sykes S."/>
            <person name="Wortman J."/>
            <person name="Nusbaum C."/>
            <person name="Birren B."/>
        </authorList>
    </citation>
    <scope>NUCLEOTIDE SEQUENCE [LARGE SCALE GENOMIC DNA]</scope>
    <source>
        <strain evidence="6 7">ATCC 51267</strain>
    </source>
</reference>
<dbReference type="SUPFAM" id="SSF75420">
    <property type="entry name" value="YhbC-like, N-terminal domain"/>
    <property type="match status" value="1"/>
</dbReference>
<dbReference type="HOGENOM" id="CLU_070525_2_0_9"/>
<protein>
    <recommendedName>
        <fullName evidence="3">Ribosome maturation factor RimP</fullName>
    </recommendedName>
</protein>
<dbReference type="InterPro" id="IPR003728">
    <property type="entry name" value="Ribosome_maturation_RimP"/>
</dbReference>
<comment type="caution">
    <text evidence="6">The sequence shown here is derived from an EMBL/GenBank/DDBJ whole genome shotgun (WGS) entry which is preliminary data.</text>
</comment>
<dbReference type="Proteomes" id="UP000009875">
    <property type="component" value="Unassembled WGS sequence"/>
</dbReference>
<dbReference type="GO" id="GO:0000028">
    <property type="term" value="P:ribosomal small subunit assembly"/>
    <property type="evidence" value="ECO:0007669"/>
    <property type="project" value="TreeGrafter"/>
</dbReference>
<dbReference type="Gene3D" id="3.30.300.70">
    <property type="entry name" value="RimP-like superfamily, N-terminal"/>
    <property type="match status" value="1"/>
</dbReference>
<keyword evidence="1 3" id="KW-0963">Cytoplasm</keyword>
<dbReference type="PATRIC" id="fig|883081.3.peg.313"/>
<dbReference type="InterPro" id="IPR035956">
    <property type="entry name" value="RimP_N_sf"/>
</dbReference>
<dbReference type="CDD" id="cd01734">
    <property type="entry name" value="YlxS_C"/>
    <property type="match status" value="1"/>
</dbReference>
<dbReference type="PANTHER" id="PTHR33867:SF1">
    <property type="entry name" value="RIBOSOME MATURATION FACTOR RIMP"/>
    <property type="match status" value="1"/>
</dbReference>
<name>K9EAL4_9LACT</name>
<evidence type="ECO:0000313" key="7">
    <source>
        <dbReference type="Proteomes" id="UP000009875"/>
    </source>
</evidence>
<gene>
    <name evidence="3" type="primary">rimP</name>
    <name evidence="6" type="ORF">HMPREF9698_00311</name>
</gene>
<dbReference type="SUPFAM" id="SSF74942">
    <property type="entry name" value="YhbC-like, C-terminal domain"/>
    <property type="match status" value="1"/>
</dbReference>
<dbReference type="NCBIfam" id="NF000928">
    <property type="entry name" value="PRK00092.1-2"/>
    <property type="match status" value="1"/>
</dbReference>
<dbReference type="Pfam" id="PF17384">
    <property type="entry name" value="DUF150_C"/>
    <property type="match status" value="1"/>
</dbReference>
<dbReference type="RefSeq" id="WP_003776659.1">
    <property type="nucleotide sequence ID" value="NZ_JH992957.1"/>
</dbReference>
<dbReference type="InterPro" id="IPR028998">
    <property type="entry name" value="RimP_C"/>
</dbReference>
<evidence type="ECO:0000313" key="6">
    <source>
        <dbReference type="EMBL" id="EKU94279.1"/>
    </source>
</evidence>
<sequence length="156" mass="17681">MKIQDKVLDLAKPLAEDLGYQIVDVEYLKEGQNWFLRVYIDQAGGVSLDDCTQFSEQLSGLLDQQETNFIPQAYYLEVSSPGAERPLKTAEDLKQAVGSYIHVKLYEMIGPDNAFEGHLKEVDQDTITLTVKVKTRKKDVVINRDNISKARLAIEF</sequence>
<accession>K9EAL4</accession>
<dbReference type="GO" id="GO:0006412">
    <property type="term" value="P:translation"/>
    <property type="evidence" value="ECO:0007669"/>
    <property type="project" value="TreeGrafter"/>
</dbReference>
<dbReference type="EMBL" id="AGXA01000004">
    <property type="protein sequence ID" value="EKU94279.1"/>
    <property type="molecule type" value="Genomic_DNA"/>
</dbReference>
<organism evidence="6 7">
    <name type="scientific">Alloiococcus otitis ATCC 51267</name>
    <dbReference type="NCBI Taxonomy" id="883081"/>
    <lineage>
        <taxon>Bacteria</taxon>
        <taxon>Bacillati</taxon>
        <taxon>Bacillota</taxon>
        <taxon>Bacilli</taxon>
        <taxon>Lactobacillales</taxon>
        <taxon>Carnobacteriaceae</taxon>
        <taxon>Alloiococcus</taxon>
    </lineage>
</organism>
<comment type="subcellular location">
    <subcellularLocation>
        <location evidence="3">Cytoplasm</location>
    </subcellularLocation>
</comment>
<evidence type="ECO:0000259" key="4">
    <source>
        <dbReference type="Pfam" id="PF02576"/>
    </source>
</evidence>
<dbReference type="GO" id="GO:0005829">
    <property type="term" value="C:cytosol"/>
    <property type="evidence" value="ECO:0007669"/>
    <property type="project" value="TreeGrafter"/>
</dbReference>